<protein>
    <submittedName>
        <fullName evidence="2">Uncharacterized protein</fullName>
    </submittedName>
</protein>
<feature type="transmembrane region" description="Helical" evidence="1">
    <location>
        <begin position="178"/>
        <end position="202"/>
    </location>
</feature>
<sequence>MTATPSPRTGDQRAVLSLAVIVITIGATIWLSALADEVPLLRDAYQRLQSTGYVLLTVLAVATLASAALHPFWARKAGRSVRLGWVNAALVLAYTVLVGLLAWYVGPEVPAHVSSGRGGGPKGSYLAWLIAVLPALAVVGWAGWLFPPLPEESAAAAALEAEGRVLQPARPRRFYRTVLGTAAVCWALGVLPFVFLILAVVVA</sequence>
<feature type="transmembrane region" description="Helical" evidence="1">
    <location>
        <begin position="53"/>
        <end position="73"/>
    </location>
</feature>
<dbReference type="EMBL" id="JBHTAC010000030">
    <property type="protein sequence ID" value="MFC7245809.1"/>
    <property type="molecule type" value="Genomic_DNA"/>
</dbReference>
<feature type="transmembrane region" description="Helical" evidence="1">
    <location>
        <begin position="85"/>
        <end position="105"/>
    </location>
</feature>
<dbReference type="RefSeq" id="WP_376808705.1">
    <property type="nucleotide sequence ID" value="NZ_JBHTAC010000030.1"/>
</dbReference>
<reference evidence="3" key="1">
    <citation type="journal article" date="2019" name="Int. J. Syst. Evol. Microbiol.">
        <title>The Global Catalogue of Microorganisms (GCM) 10K type strain sequencing project: providing services to taxonomists for standard genome sequencing and annotation.</title>
        <authorList>
            <consortium name="The Broad Institute Genomics Platform"/>
            <consortium name="The Broad Institute Genome Sequencing Center for Infectious Disease"/>
            <person name="Wu L."/>
            <person name="Ma J."/>
        </authorList>
    </citation>
    <scope>NUCLEOTIDE SEQUENCE [LARGE SCALE GENOMIC DNA]</scope>
    <source>
        <strain evidence="3">CGMCC 1.9106</strain>
    </source>
</reference>
<feature type="transmembrane region" description="Helical" evidence="1">
    <location>
        <begin position="125"/>
        <end position="146"/>
    </location>
</feature>
<gene>
    <name evidence="2" type="ORF">ACFQO7_25315</name>
</gene>
<feature type="transmembrane region" description="Helical" evidence="1">
    <location>
        <begin position="14"/>
        <end position="33"/>
    </location>
</feature>
<name>A0ABW2H5F4_9ACTN</name>
<accession>A0ABW2H5F4</accession>
<evidence type="ECO:0000313" key="2">
    <source>
        <dbReference type="EMBL" id="MFC7245809.1"/>
    </source>
</evidence>
<proteinExistence type="predicted"/>
<comment type="caution">
    <text evidence="2">The sequence shown here is derived from an EMBL/GenBank/DDBJ whole genome shotgun (WGS) entry which is preliminary data.</text>
</comment>
<evidence type="ECO:0000313" key="3">
    <source>
        <dbReference type="Proteomes" id="UP001596392"/>
    </source>
</evidence>
<keyword evidence="1" id="KW-1133">Transmembrane helix</keyword>
<keyword evidence="3" id="KW-1185">Reference proteome</keyword>
<evidence type="ECO:0000256" key="1">
    <source>
        <dbReference type="SAM" id="Phobius"/>
    </source>
</evidence>
<keyword evidence="1" id="KW-0812">Transmembrane</keyword>
<dbReference type="Proteomes" id="UP001596392">
    <property type="component" value="Unassembled WGS sequence"/>
</dbReference>
<keyword evidence="1" id="KW-0472">Membrane</keyword>
<organism evidence="2 3">
    <name type="scientific">Catellatospora aurea</name>
    <dbReference type="NCBI Taxonomy" id="1337874"/>
    <lineage>
        <taxon>Bacteria</taxon>
        <taxon>Bacillati</taxon>
        <taxon>Actinomycetota</taxon>
        <taxon>Actinomycetes</taxon>
        <taxon>Micromonosporales</taxon>
        <taxon>Micromonosporaceae</taxon>
        <taxon>Catellatospora</taxon>
    </lineage>
</organism>